<accession>A0A6M0P5I2</accession>
<protein>
    <submittedName>
        <fullName evidence="2">Flagellar protein FlaG</fullName>
    </submittedName>
</protein>
<organism evidence="2 3">
    <name type="scientific">Heyndrickxia ginsengihumi</name>
    <dbReference type="NCBI Taxonomy" id="363870"/>
    <lineage>
        <taxon>Bacteria</taxon>
        <taxon>Bacillati</taxon>
        <taxon>Bacillota</taxon>
        <taxon>Bacilli</taxon>
        <taxon>Bacillales</taxon>
        <taxon>Bacillaceae</taxon>
        <taxon>Heyndrickxia</taxon>
    </lineage>
</organism>
<dbReference type="NCBIfam" id="NF005834">
    <property type="entry name" value="PRK07738.1"/>
    <property type="match status" value="1"/>
</dbReference>
<dbReference type="PANTHER" id="PTHR37166:SF1">
    <property type="entry name" value="PROTEIN FLAG"/>
    <property type="match status" value="1"/>
</dbReference>
<keyword evidence="2" id="KW-0282">Flagellum</keyword>
<comment type="caution">
    <text evidence="2">The sequence shown here is derived from an EMBL/GenBank/DDBJ whole genome shotgun (WGS) entry which is preliminary data.</text>
</comment>
<name>A0A6M0P5I2_9BACI</name>
<dbReference type="Pfam" id="PF03646">
    <property type="entry name" value="FlaG"/>
    <property type="match status" value="1"/>
</dbReference>
<dbReference type="EMBL" id="JAAIWK010000004">
    <property type="protein sequence ID" value="NEY19170.1"/>
    <property type="molecule type" value="Genomic_DNA"/>
</dbReference>
<feature type="compositionally biased region" description="Polar residues" evidence="1">
    <location>
        <begin position="7"/>
        <end position="38"/>
    </location>
</feature>
<dbReference type="RefSeq" id="WP_163173309.1">
    <property type="nucleotide sequence ID" value="NZ_JAAIWK010000004.1"/>
</dbReference>
<dbReference type="InterPro" id="IPR005186">
    <property type="entry name" value="FlaG"/>
</dbReference>
<keyword evidence="2" id="KW-0969">Cilium</keyword>
<feature type="compositionally biased region" description="Basic and acidic residues" evidence="1">
    <location>
        <begin position="39"/>
        <end position="49"/>
    </location>
</feature>
<dbReference type="Proteomes" id="UP000476934">
    <property type="component" value="Unassembled WGS sequence"/>
</dbReference>
<dbReference type="AlphaFoldDB" id="A0A6M0P5I2"/>
<dbReference type="SUPFAM" id="SSF160214">
    <property type="entry name" value="FlaG-like"/>
    <property type="match status" value="1"/>
</dbReference>
<evidence type="ECO:0000313" key="3">
    <source>
        <dbReference type="Proteomes" id="UP000476934"/>
    </source>
</evidence>
<evidence type="ECO:0000256" key="1">
    <source>
        <dbReference type="SAM" id="MobiDB-lite"/>
    </source>
</evidence>
<dbReference type="PANTHER" id="PTHR37166">
    <property type="entry name" value="PROTEIN FLAG"/>
    <property type="match status" value="1"/>
</dbReference>
<keyword evidence="3" id="KW-1185">Reference proteome</keyword>
<reference evidence="2 3" key="1">
    <citation type="submission" date="2020-02" db="EMBL/GenBank/DDBJ databases">
        <authorList>
            <person name="Feng H."/>
        </authorList>
    </citation>
    <scope>NUCLEOTIDE SEQUENCE [LARGE SCALE GENOMIC DNA]</scope>
    <source>
        <strain evidence="2 3">Gsoil 114</strain>
    </source>
</reference>
<evidence type="ECO:0000313" key="2">
    <source>
        <dbReference type="EMBL" id="NEY19170.1"/>
    </source>
</evidence>
<keyword evidence="2" id="KW-0966">Cell projection</keyword>
<proteinExistence type="predicted"/>
<gene>
    <name evidence="2" type="primary">flaG</name>
    <name evidence="2" type="ORF">G4D61_04200</name>
</gene>
<dbReference type="Gene3D" id="3.30.160.170">
    <property type="entry name" value="FlaG-like"/>
    <property type="match status" value="1"/>
</dbReference>
<reference evidence="2 3" key="2">
    <citation type="submission" date="2020-03" db="EMBL/GenBank/DDBJ databases">
        <title>Bacillus aquiflavi sp. nov., isolated from yellow water of strong flavor Chinese baijiu in Yibin region of China.</title>
        <authorList>
            <person name="Xie J."/>
        </authorList>
    </citation>
    <scope>NUCLEOTIDE SEQUENCE [LARGE SCALE GENOMIC DNA]</scope>
    <source>
        <strain evidence="2 3">Gsoil 114</strain>
    </source>
</reference>
<dbReference type="InterPro" id="IPR035924">
    <property type="entry name" value="FlaG-like_sf"/>
</dbReference>
<sequence length="121" mass="13731">MIDPLQWQYSPSTVPVQDQASNVSATEPLQSQTNSNVDQYKDSDEHISEEKVKRVVDDLNQSLVGANTHLKFQFHEKLQKYYVAIIDDQTNEVIKEIPPKTLLDTYADMMGHLGLLVNTKA</sequence>
<feature type="region of interest" description="Disordered" evidence="1">
    <location>
        <begin position="1"/>
        <end position="49"/>
    </location>
</feature>